<dbReference type="RefSeq" id="WP_005948912.1">
    <property type="nucleotide sequence ID" value="NZ_CP028103.1"/>
</dbReference>
<dbReference type="PANTHER" id="PTHR30478">
    <property type="entry name" value="DNA POLYMERASE III SUBUNIT BETA"/>
    <property type="match status" value="1"/>
</dbReference>
<comment type="subcellular location">
    <subcellularLocation>
        <location evidence="1">Cytoplasm</location>
    </subcellularLocation>
</comment>
<evidence type="ECO:0000256" key="7">
    <source>
        <dbReference type="ARBA" id="ARBA00022932"/>
    </source>
</evidence>
<sequence length="227" mass="25806">MSNILNKDDIDKIFQLAEDIGKTIPKDNDALNRIHLHKGEIVCSDSYRLGVYKSSIDTDITCSIPLDIIKALKAAKIKQIGIAGMAGTDVELKTDKFRIQFKQNTLAYPKYDDLISIKPVVKAKIKTAEFLRKLEGAKNVSDKVVLKVYKDCLEISAESETDNYHNSIEAKADGEIKICLNNKYLATYLKRVKNEYVEIGFISTHSQIHIHEENMYEYILMPCVMRD</sequence>
<feature type="domain" description="DNA polymerase III beta sliding clamp C-terminal" evidence="9">
    <location>
        <begin position="122"/>
        <end position="222"/>
    </location>
</feature>
<evidence type="ECO:0000256" key="6">
    <source>
        <dbReference type="ARBA" id="ARBA00022705"/>
    </source>
</evidence>
<accession>A0ABN5JHL3</accession>
<keyword evidence="5" id="KW-0548">Nucleotidyltransferase</keyword>
<keyword evidence="8" id="KW-0238">DNA-binding</keyword>
<evidence type="ECO:0000256" key="1">
    <source>
        <dbReference type="ARBA" id="ARBA00004496"/>
    </source>
</evidence>
<name>A0ABN5JHL3_FUSVA</name>
<organism evidence="10 11">
    <name type="scientific">Fusobacterium varium ATCC 27725</name>
    <dbReference type="NCBI Taxonomy" id="469618"/>
    <lineage>
        <taxon>Bacteria</taxon>
        <taxon>Fusobacteriati</taxon>
        <taxon>Fusobacteriota</taxon>
        <taxon>Fusobacteriia</taxon>
        <taxon>Fusobacteriales</taxon>
        <taxon>Fusobacteriaceae</taxon>
        <taxon>Fusobacterium</taxon>
    </lineage>
</organism>
<dbReference type="InterPro" id="IPR001001">
    <property type="entry name" value="DNA_polIII_beta"/>
</dbReference>
<dbReference type="SUPFAM" id="SSF55979">
    <property type="entry name" value="DNA clamp"/>
    <property type="match status" value="1"/>
</dbReference>
<comment type="similarity">
    <text evidence="2">Belongs to the beta sliding clamp family.</text>
</comment>
<dbReference type="PANTHER" id="PTHR30478:SF0">
    <property type="entry name" value="BETA SLIDING CLAMP"/>
    <property type="match status" value="1"/>
</dbReference>
<dbReference type="Proteomes" id="UP000241238">
    <property type="component" value="Chromosome"/>
</dbReference>
<keyword evidence="3" id="KW-0963">Cytoplasm</keyword>
<proteinExistence type="inferred from homology"/>
<keyword evidence="7" id="KW-0239">DNA-directed DNA polymerase</keyword>
<dbReference type="Gene3D" id="3.10.150.10">
    <property type="entry name" value="DNA Polymerase III, subunit A, domain 2"/>
    <property type="match status" value="1"/>
</dbReference>
<evidence type="ECO:0000256" key="4">
    <source>
        <dbReference type="ARBA" id="ARBA00022679"/>
    </source>
</evidence>
<dbReference type="EMBL" id="CP028103">
    <property type="protein sequence ID" value="AVQ30348.1"/>
    <property type="molecule type" value="Genomic_DNA"/>
</dbReference>
<dbReference type="Pfam" id="PF02768">
    <property type="entry name" value="DNA_pol3_beta_3"/>
    <property type="match status" value="1"/>
</dbReference>
<keyword evidence="11" id="KW-1185">Reference proteome</keyword>
<evidence type="ECO:0000259" key="9">
    <source>
        <dbReference type="Pfam" id="PF02768"/>
    </source>
</evidence>
<evidence type="ECO:0000313" key="11">
    <source>
        <dbReference type="Proteomes" id="UP000241238"/>
    </source>
</evidence>
<protein>
    <recommendedName>
        <fullName evidence="9">DNA polymerase III beta sliding clamp C-terminal domain-containing protein</fullName>
    </recommendedName>
</protein>
<evidence type="ECO:0000256" key="8">
    <source>
        <dbReference type="ARBA" id="ARBA00023125"/>
    </source>
</evidence>
<evidence type="ECO:0000256" key="3">
    <source>
        <dbReference type="ARBA" id="ARBA00022490"/>
    </source>
</evidence>
<keyword evidence="6" id="KW-0235">DNA replication</keyword>
<dbReference type="InterPro" id="IPR046938">
    <property type="entry name" value="DNA_clamp_sf"/>
</dbReference>
<reference evidence="11" key="1">
    <citation type="journal article" date="2018" name="MSphere">
        <title>Fusobacterium Genomics Using MinION and Illumina Sequencing Enables Genome Completion and Correction.</title>
        <authorList>
            <person name="Todd S.M."/>
            <person name="Settlage R.E."/>
            <person name="Lahmers K.K."/>
            <person name="Slade D.J."/>
        </authorList>
    </citation>
    <scope>NUCLEOTIDE SEQUENCE [LARGE SCALE GENOMIC DNA]</scope>
    <source>
        <strain evidence="11">ATCC 27725</strain>
    </source>
</reference>
<keyword evidence="4" id="KW-0808">Transferase</keyword>
<gene>
    <name evidence="10" type="ORF">C4N18_03540</name>
</gene>
<dbReference type="InterPro" id="IPR022635">
    <property type="entry name" value="DNA_polIII_beta_C"/>
</dbReference>
<dbReference type="GeneID" id="77467052"/>
<evidence type="ECO:0000256" key="5">
    <source>
        <dbReference type="ARBA" id="ARBA00022695"/>
    </source>
</evidence>
<evidence type="ECO:0000313" key="10">
    <source>
        <dbReference type="EMBL" id="AVQ30348.1"/>
    </source>
</evidence>
<evidence type="ECO:0000256" key="2">
    <source>
        <dbReference type="ARBA" id="ARBA00010752"/>
    </source>
</evidence>